<feature type="compositionally biased region" description="Polar residues" evidence="1">
    <location>
        <begin position="140"/>
        <end position="158"/>
    </location>
</feature>
<name>A0A8H9MXM5_VIBPH</name>
<dbReference type="AlphaFoldDB" id="A0A8H9MXM5"/>
<protein>
    <submittedName>
        <fullName evidence="2">Uncharacterized protein</fullName>
    </submittedName>
</protein>
<evidence type="ECO:0000256" key="1">
    <source>
        <dbReference type="SAM" id="MobiDB-lite"/>
    </source>
</evidence>
<dbReference type="RefSeq" id="WP_024700494.1">
    <property type="nucleotide sequence ID" value="NZ_CP047992.1"/>
</dbReference>
<proteinExistence type="predicted"/>
<reference evidence="2" key="2">
    <citation type="submission" date="2019-12" db="EMBL/GenBank/DDBJ databases">
        <authorList>
            <consortium name="NCBI Pathogen Detection Project"/>
        </authorList>
    </citation>
    <scope>NUCLEOTIDE SEQUENCE</scope>
    <source>
        <strain evidence="2">1930</strain>
    </source>
</reference>
<comment type="caution">
    <text evidence="2">The sequence shown here is derived from an EMBL/GenBank/DDBJ whole genome shotgun (WGS) entry which is preliminary data.</text>
</comment>
<reference evidence="2" key="1">
    <citation type="journal article" date="2018" name="Genome Biol.">
        <title>SKESA: strategic k-mer extension for scrupulous assemblies.</title>
        <authorList>
            <person name="Souvorov A."/>
            <person name="Agarwala R."/>
            <person name="Lipman D.J."/>
        </authorList>
    </citation>
    <scope>NUCLEOTIDE SEQUENCE</scope>
    <source>
        <strain evidence="2">1930</strain>
    </source>
</reference>
<organism evidence="2">
    <name type="scientific">Vibrio parahaemolyticus</name>
    <dbReference type="NCBI Taxonomy" id="670"/>
    <lineage>
        <taxon>Bacteria</taxon>
        <taxon>Pseudomonadati</taxon>
        <taxon>Pseudomonadota</taxon>
        <taxon>Gammaproteobacteria</taxon>
        <taxon>Vibrionales</taxon>
        <taxon>Vibrionaceae</taxon>
        <taxon>Vibrio</taxon>
    </lineage>
</organism>
<sequence length="332" mass="38140">MKAPKVLFAYCKELGRSLSISEARAEYFAIDQEKRKRFSFSCSDQSCGVLISGVNYHVKAEDGVKFREAHYRSPHPHNPACEWVQFTDDVGQNESVLKSGNDHQGGKARLKLSDYINSFDPLIESSDSKESSDTKQSTSVNLSNDSSRNVGSSANRRWNRYTRTNQLQRLIDSWQETKKKLSFDEQMALTLNIVNLGEVYQHRYITHINKGIPNEYHGVIYGGGRLVKRYGRGFLFQFFDKCDNKPISIYVNKDVMNKGKFGHYVDEILSMDNVRYFQLFLLNPTRTERVNNKKQTVVELEITHLRQLAIYYELNSNTLDESSIGNDGCKPI</sequence>
<feature type="region of interest" description="Disordered" evidence="1">
    <location>
        <begin position="124"/>
        <end position="158"/>
    </location>
</feature>
<dbReference type="EMBL" id="DACQKT010000049">
    <property type="protein sequence ID" value="HAS6680364.1"/>
    <property type="molecule type" value="Genomic_DNA"/>
</dbReference>
<evidence type="ECO:0000313" key="2">
    <source>
        <dbReference type="EMBL" id="HAS6680364.1"/>
    </source>
</evidence>
<accession>A0A8H9MXM5</accession>
<gene>
    <name evidence="2" type="ORF">I7278_26765</name>
</gene>
<dbReference type="Proteomes" id="UP000856022">
    <property type="component" value="Unassembled WGS sequence"/>
</dbReference>